<keyword evidence="1" id="KW-0812">Transmembrane</keyword>
<name>A0A7I8V4S9_9ANNE</name>
<feature type="chain" id="PRO_5029811204" evidence="2">
    <location>
        <begin position="32"/>
        <end position="404"/>
    </location>
</feature>
<dbReference type="EMBL" id="CAJFCJ010000001">
    <property type="protein sequence ID" value="CAD5110675.1"/>
    <property type="molecule type" value="Genomic_DNA"/>
</dbReference>
<evidence type="ECO:0000313" key="4">
    <source>
        <dbReference type="Proteomes" id="UP000549394"/>
    </source>
</evidence>
<feature type="transmembrane region" description="Helical" evidence="1">
    <location>
        <begin position="305"/>
        <end position="331"/>
    </location>
</feature>
<keyword evidence="4" id="KW-1185">Reference proteome</keyword>
<sequence length="404" mass="45693">MDSNSVVSRRNFAVLLSTISHLSIVFLLTDAKDTCWPFNYEKTCEWGEVILMQTARFGRWKRRSNCSTLPYDTGCSLDSLKNLDTLCSGKNRCSFHVASNLPYVRFQSECKVKNKDVMPYLETFSECIRVETECGRTIKKKNGFLSSTRACSEPWIISGKSGQQVELFYYDFGRNSETGKCVVQVREDGGRMQTVECVRDPRQRRLALYVSRGRRLGVTMLDEPSGGAMLIEYQIIGCPHPKHTRQTHYRRFDNKLQAICNRTGTTTMLTCNGTHWVGEWPDCGRPSPSDASWKDVKWGGVSLPYGVWIVIIIGSALIVSLLILTTGLIFLRRQIRSRDESAEDSMKDVVLNRSTGPNSGLYESRTGTLLIRGHPIYETATLENNERTLLNNQCVHATVLSKPL</sequence>
<evidence type="ECO:0000256" key="2">
    <source>
        <dbReference type="SAM" id="SignalP"/>
    </source>
</evidence>
<accession>A0A7I8V4S9</accession>
<dbReference type="Proteomes" id="UP000549394">
    <property type="component" value="Unassembled WGS sequence"/>
</dbReference>
<dbReference type="Gene3D" id="2.60.120.740">
    <property type="match status" value="1"/>
</dbReference>
<reference evidence="3 4" key="1">
    <citation type="submission" date="2020-08" db="EMBL/GenBank/DDBJ databases">
        <authorList>
            <person name="Hejnol A."/>
        </authorList>
    </citation>
    <scope>NUCLEOTIDE SEQUENCE [LARGE SCALE GENOMIC DNA]</scope>
</reference>
<dbReference type="CDD" id="cd22823">
    <property type="entry name" value="Gal_Rha_Lectin"/>
    <property type="match status" value="1"/>
</dbReference>
<dbReference type="AlphaFoldDB" id="A0A7I8V4S9"/>
<feature type="signal peptide" evidence="2">
    <location>
        <begin position="1"/>
        <end position="31"/>
    </location>
</feature>
<dbReference type="OrthoDB" id="10648655at2759"/>
<comment type="caution">
    <text evidence="3">The sequence shown here is derived from an EMBL/GenBank/DDBJ whole genome shotgun (WGS) entry which is preliminary data.</text>
</comment>
<dbReference type="InterPro" id="IPR043159">
    <property type="entry name" value="Lectin_gal-bd_sf"/>
</dbReference>
<protein>
    <submittedName>
        <fullName evidence="3">DgyrCDS51</fullName>
    </submittedName>
</protein>
<keyword evidence="2" id="KW-0732">Signal</keyword>
<evidence type="ECO:0000256" key="1">
    <source>
        <dbReference type="SAM" id="Phobius"/>
    </source>
</evidence>
<keyword evidence="1" id="KW-1133">Transmembrane helix</keyword>
<proteinExistence type="predicted"/>
<evidence type="ECO:0000313" key="3">
    <source>
        <dbReference type="EMBL" id="CAD5110675.1"/>
    </source>
</evidence>
<keyword evidence="1" id="KW-0472">Membrane</keyword>
<gene>
    <name evidence="3" type="ORF">DGYR_LOCUS51</name>
</gene>
<organism evidence="3 4">
    <name type="scientific">Dimorphilus gyrociliatus</name>
    <dbReference type="NCBI Taxonomy" id="2664684"/>
    <lineage>
        <taxon>Eukaryota</taxon>
        <taxon>Metazoa</taxon>
        <taxon>Spiralia</taxon>
        <taxon>Lophotrochozoa</taxon>
        <taxon>Annelida</taxon>
        <taxon>Polychaeta</taxon>
        <taxon>Polychaeta incertae sedis</taxon>
        <taxon>Dinophilidae</taxon>
        <taxon>Dimorphilus</taxon>
    </lineage>
</organism>